<name>A0A2N3HTI2_9BACT</name>
<gene>
    <name evidence="1" type="ORF">BZG02_16315</name>
</gene>
<dbReference type="AlphaFoldDB" id="A0A2N3HTI2"/>
<sequence>MQHDFEDHEIKFHTHQLYYNSIFISLYSFLEKKMNQLCKLAEKENILKLNDLNGNGVIKYYNYITKVLLIDLNTVEDEWELIKKYNKLRNQLVHSPVNTIDNKNSNLITIFKSIANLNYKERENSFTFEIADKQLLLDFKKAINSFLHEVFYERIKH</sequence>
<reference evidence="1 2" key="1">
    <citation type="journal article" date="2017" name="Front. Microbiol.">
        <title>Labilibaculum manganireducens gen. nov., sp. nov. and Labilibaculum filiforme sp. nov., Novel Bacteroidetes Isolated from Subsurface Sediments of the Baltic Sea.</title>
        <authorList>
            <person name="Vandieken V."/>
            <person name="Marshall I.P."/>
            <person name="Niemann H."/>
            <person name="Engelen B."/>
            <person name="Cypionka H."/>
        </authorList>
    </citation>
    <scope>NUCLEOTIDE SEQUENCE [LARGE SCALE GENOMIC DNA]</scope>
    <source>
        <strain evidence="1 2">59.16B</strain>
    </source>
</reference>
<comment type="caution">
    <text evidence="1">The sequence shown here is derived from an EMBL/GenBank/DDBJ whole genome shotgun (WGS) entry which is preliminary data.</text>
</comment>
<dbReference type="EMBL" id="MVDD01000015">
    <property type="protein sequence ID" value="PKQ61353.1"/>
    <property type="molecule type" value="Genomic_DNA"/>
</dbReference>
<evidence type="ECO:0000313" key="2">
    <source>
        <dbReference type="Proteomes" id="UP000233535"/>
    </source>
</evidence>
<proteinExistence type="predicted"/>
<protein>
    <submittedName>
        <fullName evidence="1">Uncharacterized protein</fullName>
    </submittedName>
</protein>
<accession>A0A2N3HTI2</accession>
<organism evidence="1 2">
    <name type="scientific">Labilibaculum filiforme</name>
    <dbReference type="NCBI Taxonomy" id="1940526"/>
    <lineage>
        <taxon>Bacteria</taxon>
        <taxon>Pseudomonadati</taxon>
        <taxon>Bacteroidota</taxon>
        <taxon>Bacteroidia</taxon>
        <taxon>Marinilabiliales</taxon>
        <taxon>Marinifilaceae</taxon>
        <taxon>Labilibaculum</taxon>
    </lineage>
</organism>
<evidence type="ECO:0000313" key="1">
    <source>
        <dbReference type="EMBL" id="PKQ61353.1"/>
    </source>
</evidence>
<keyword evidence="2" id="KW-1185">Reference proteome</keyword>
<dbReference type="Proteomes" id="UP000233535">
    <property type="component" value="Unassembled WGS sequence"/>
</dbReference>